<dbReference type="CDD" id="cd00118">
    <property type="entry name" value="LysM"/>
    <property type="match status" value="1"/>
</dbReference>
<feature type="transmembrane region" description="Helical" evidence="2">
    <location>
        <begin position="12"/>
        <end position="36"/>
    </location>
</feature>
<dbReference type="InterPro" id="IPR036779">
    <property type="entry name" value="LysM_dom_sf"/>
</dbReference>
<feature type="transmembrane region" description="Helical" evidence="2">
    <location>
        <begin position="42"/>
        <end position="71"/>
    </location>
</feature>
<evidence type="ECO:0000313" key="3">
    <source>
        <dbReference type="EMBL" id="MBZ5737314.1"/>
    </source>
</evidence>
<gene>
    <name evidence="3" type="ORF">K8U61_03985</name>
</gene>
<sequence>MTLTGPTLPRALAVVGAASAAAATIVVVAGPGLLGARATPDGALVAACAAVALLATAWLWLTTCVIAIAAVRGRTTVRGVPAPVRRVVLAACGVALVAGAVTPADATPGAPHEDHAPITGLPYPDRALGGLPGGAVLTLGRMHRAPRSTPATGVRVTAGDSLWSIAAADLGPGAGDAAVDAHWREIYRLNRAEIGPDPDLIRPAQRLRLPTPDRPSRR</sequence>
<feature type="region of interest" description="Disordered" evidence="1">
    <location>
        <begin position="195"/>
        <end position="218"/>
    </location>
</feature>
<proteinExistence type="predicted"/>
<keyword evidence="2" id="KW-0472">Membrane</keyword>
<evidence type="ECO:0000313" key="4">
    <source>
        <dbReference type="Proteomes" id="UP000780875"/>
    </source>
</evidence>
<dbReference type="InterPro" id="IPR018392">
    <property type="entry name" value="LysM"/>
</dbReference>
<comment type="caution">
    <text evidence="3">The sequence shown here is derived from an EMBL/GenBank/DDBJ whole genome shotgun (WGS) entry which is preliminary data.</text>
</comment>
<accession>A0ABS7U8K9</accession>
<organism evidence="3 4">
    <name type="scientific">Nocardioides mangrovi</name>
    <dbReference type="NCBI Taxonomy" id="2874580"/>
    <lineage>
        <taxon>Bacteria</taxon>
        <taxon>Bacillati</taxon>
        <taxon>Actinomycetota</taxon>
        <taxon>Actinomycetes</taxon>
        <taxon>Propionibacteriales</taxon>
        <taxon>Nocardioidaceae</taxon>
        <taxon>Nocardioides</taxon>
    </lineage>
</organism>
<keyword evidence="4" id="KW-1185">Reference proteome</keyword>
<reference evidence="3 4" key="1">
    <citation type="submission" date="2021-09" db="EMBL/GenBank/DDBJ databases">
        <title>Whole genome sequence of Nocardioides sp. GBK3QG-3.</title>
        <authorList>
            <person name="Tuo L."/>
        </authorList>
    </citation>
    <scope>NUCLEOTIDE SEQUENCE [LARGE SCALE GENOMIC DNA]</scope>
    <source>
        <strain evidence="3 4">GBK3QG-3</strain>
    </source>
</reference>
<dbReference type="Gene3D" id="3.10.350.10">
    <property type="entry name" value="LysM domain"/>
    <property type="match status" value="1"/>
</dbReference>
<keyword evidence="2" id="KW-1133">Transmembrane helix</keyword>
<dbReference type="Proteomes" id="UP000780875">
    <property type="component" value="Unassembled WGS sequence"/>
</dbReference>
<evidence type="ECO:0000256" key="2">
    <source>
        <dbReference type="SAM" id="Phobius"/>
    </source>
</evidence>
<dbReference type="EMBL" id="JAIQZJ010000001">
    <property type="protein sequence ID" value="MBZ5737314.1"/>
    <property type="molecule type" value="Genomic_DNA"/>
</dbReference>
<protein>
    <submittedName>
        <fullName evidence="3">LysM peptidoglycan-binding domain-containing protein</fullName>
    </submittedName>
</protein>
<evidence type="ECO:0000256" key="1">
    <source>
        <dbReference type="SAM" id="MobiDB-lite"/>
    </source>
</evidence>
<keyword evidence="2" id="KW-0812">Transmembrane</keyword>
<dbReference type="RefSeq" id="WP_224121669.1">
    <property type="nucleotide sequence ID" value="NZ_JAIQZJ010000001.1"/>
</dbReference>
<name>A0ABS7U8K9_9ACTN</name>